<gene>
    <name evidence="2" type="ORF">COU18_02845</name>
</gene>
<evidence type="ECO:0008006" key="4">
    <source>
        <dbReference type="Google" id="ProtNLM"/>
    </source>
</evidence>
<keyword evidence="1" id="KW-1133">Transmembrane helix</keyword>
<evidence type="ECO:0000256" key="1">
    <source>
        <dbReference type="SAM" id="Phobius"/>
    </source>
</evidence>
<keyword evidence="1" id="KW-0812">Transmembrane</keyword>
<keyword evidence="1" id="KW-0472">Membrane</keyword>
<evidence type="ECO:0000313" key="3">
    <source>
        <dbReference type="Proteomes" id="UP000231192"/>
    </source>
</evidence>
<dbReference type="Proteomes" id="UP000231192">
    <property type="component" value="Unassembled WGS sequence"/>
</dbReference>
<proteinExistence type="predicted"/>
<feature type="transmembrane region" description="Helical" evidence="1">
    <location>
        <begin position="90"/>
        <end position="109"/>
    </location>
</feature>
<name>A0A2H0UCU5_9BACT</name>
<organism evidence="2 3">
    <name type="scientific">Candidatus Kaiserbacteria bacterium CG10_big_fil_rev_8_21_14_0_10_51_14</name>
    <dbReference type="NCBI Taxonomy" id="1974610"/>
    <lineage>
        <taxon>Bacteria</taxon>
        <taxon>Candidatus Kaiseribacteriota</taxon>
    </lineage>
</organism>
<comment type="caution">
    <text evidence="2">The sequence shown here is derived from an EMBL/GenBank/DDBJ whole genome shotgun (WGS) entry which is preliminary data.</text>
</comment>
<dbReference type="InterPro" id="IPR036259">
    <property type="entry name" value="MFS_trans_sf"/>
</dbReference>
<feature type="transmembrane region" description="Helical" evidence="1">
    <location>
        <begin position="180"/>
        <end position="199"/>
    </location>
</feature>
<feature type="transmembrane region" description="Helical" evidence="1">
    <location>
        <begin position="379"/>
        <end position="397"/>
    </location>
</feature>
<feature type="transmembrane region" description="Helical" evidence="1">
    <location>
        <begin position="62"/>
        <end position="83"/>
    </location>
</feature>
<feature type="transmembrane region" description="Helical" evidence="1">
    <location>
        <begin position="115"/>
        <end position="134"/>
    </location>
</feature>
<feature type="transmembrane region" description="Helical" evidence="1">
    <location>
        <begin position="225"/>
        <end position="249"/>
    </location>
</feature>
<reference evidence="3" key="1">
    <citation type="submission" date="2017-09" db="EMBL/GenBank/DDBJ databases">
        <title>Depth-based differentiation of microbial function through sediment-hosted aquifers and enrichment of novel symbionts in the deep terrestrial subsurface.</title>
        <authorList>
            <person name="Probst A.J."/>
            <person name="Ladd B."/>
            <person name="Jarett J.K."/>
            <person name="Geller-Mcgrath D.E."/>
            <person name="Sieber C.M.K."/>
            <person name="Emerson J.B."/>
            <person name="Anantharaman K."/>
            <person name="Thomas B.C."/>
            <person name="Malmstrom R."/>
            <person name="Stieglmeier M."/>
            <person name="Klingl A."/>
            <person name="Woyke T."/>
            <person name="Ryan C.M."/>
            <person name="Banfield J.F."/>
        </authorList>
    </citation>
    <scope>NUCLEOTIDE SEQUENCE [LARGE SCALE GENOMIC DNA]</scope>
</reference>
<feature type="transmembrane region" description="Helical" evidence="1">
    <location>
        <begin position="293"/>
        <end position="315"/>
    </location>
</feature>
<dbReference type="AlphaFoldDB" id="A0A2H0UCU5"/>
<feature type="transmembrane region" description="Helical" evidence="1">
    <location>
        <begin position="154"/>
        <end position="174"/>
    </location>
</feature>
<feature type="transmembrane region" description="Helical" evidence="1">
    <location>
        <begin position="26"/>
        <end position="50"/>
    </location>
</feature>
<dbReference type="Gene3D" id="1.20.1250.20">
    <property type="entry name" value="MFS general substrate transporter like domains"/>
    <property type="match status" value="1"/>
</dbReference>
<dbReference type="EMBL" id="PFBK01000008">
    <property type="protein sequence ID" value="PIR83595.1"/>
    <property type="molecule type" value="Genomic_DNA"/>
</dbReference>
<accession>A0A2H0UCU5</accession>
<evidence type="ECO:0000313" key="2">
    <source>
        <dbReference type="EMBL" id="PIR83595.1"/>
    </source>
</evidence>
<protein>
    <recommendedName>
        <fullName evidence="4">Major facilitator superfamily (MFS) profile domain-containing protein</fullName>
    </recommendedName>
</protein>
<feature type="transmembrane region" description="Helical" evidence="1">
    <location>
        <begin position="255"/>
        <end position="272"/>
    </location>
</feature>
<sequence length="400" mass="44226">MGTRFAQGPETGGLFASAQALTMHRFLLRFALAGVNIFAWIFVFQFFYFLEPDLTYAFVRTTLLYALSQMITCLATPLTARLLRGGARRVLLWGTLFVGAAFVALGTAFEGFWNIVYIGTPIAAFALSMGLYRALYWIPYEVEVSAEGRKKSSIFGEIMIALAPLLGGLFIVGAERGPAWILYIGAGIVLLSIVPIFYMRDMHEKFMWKYRETFVHLFRIENRTLVLGSFLEGLSGAALLFFWPLVVFLIVDSSYGMLGVILSLTFLIAILMRGTVRRFMRRLGLVKSRALNVVFAVTPWLFRIAVGGPLAIILVDSYFYTTTPRRLGVDPFAFEQAADAGSYVDEYTALKEIALALGRIVISFAGVAALLLMSIPAALASIFLIAGLTAAVGVLWLRTQ</sequence>